<comment type="caution">
    <text evidence="12">The sequence shown here is derived from an EMBL/GenBank/DDBJ whole genome shotgun (WGS) entry which is preliminary data.</text>
</comment>
<evidence type="ECO:0000256" key="5">
    <source>
        <dbReference type="ARBA" id="ARBA00022840"/>
    </source>
</evidence>
<evidence type="ECO:0000256" key="3">
    <source>
        <dbReference type="ARBA" id="ARBA00022692"/>
    </source>
</evidence>
<dbReference type="InterPro" id="IPR000719">
    <property type="entry name" value="Prot_kinase_dom"/>
</dbReference>
<keyword evidence="7" id="KW-0472">Membrane</keyword>
<keyword evidence="6" id="KW-1133">Transmembrane helix</keyword>
<sequence>QGFITVLGSPSPVQADVKEGESLTLRVEFDAYPAPSSISWSYNGKHLLNTTEHVISFHPRKTLGSGAFGKVVRATAYGLCSADTVTTVAVKMLKQYCCYGDLLNFLRRKRESFLNSQVGDGYYRNVSKQSEPTRYLCVQILIFDYVNMVRFTTYVNLSVVAGMKLVQDTCTCVPLRKKDPLSQVPFYIFTKVAKDSEFGKVSCTESDHEIFILDYIDELSLDAEDLLSFSYQVAKGMEYITSKNVRL</sequence>
<dbReference type="Pfam" id="PF07714">
    <property type="entry name" value="PK_Tyr_Ser-Thr"/>
    <property type="match status" value="1"/>
</dbReference>
<name>A0ABV0S3Q6_9TELE</name>
<dbReference type="InterPro" id="IPR011009">
    <property type="entry name" value="Kinase-like_dom_sf"/>
</dbReference>
<keyword evidence="8" id="KW-1015">Disulfide bond</keyword>
<evidence type="ECO:0000256" key="2">
    <source>
        <dbReference type="ARBA" id="ARBA00022553"/>
    </source>
</evidence>
<dbReference type="EMBL" id="JAHRIN010067595">
    <property type="protein sequence ID" value="MEQ2214721.1"/>
    <property type="molecule type" value="Genomic_DNA"/>
</dbReference>
<evidence type="ECO:0000256" key="9">
    <source>
        <dbReference type="ARBA" id="ARBA00023180"/>
    </source>
</evidence>
<dbReference type="Gene3D" id="3.30.200.20">
    <property type="entry name" value="Phosphorylase Kinase, domain 1"/>
    <property type="match status" value="1"/>
</dbReference>
<dbReference type="PROSITE" id="PS00107">
    <property type="entry name" value="PROTEIN_KINASE_ATP"/>
    <property type="match status" value="1"/>
</dbReference>
<evidence type="ECO:0000256" key="8">
    <source>
        <dbReference type="ARBA" id="ARBA00023157"/>
    </source>
</evidence>
<dbReference type="InterPro" id="IPR036179">
    <property type="entry name" value="Ig-like_dom_sf"/>
</dbReference>
<keyword evidence="4 10" id="KW-0547">Nucleotide-binding</keyword>
<accession>A0ABV0S3Q6</accession>
<evidence type="ECO:0000256" key="1">
    <source>
        <dbReference type="ARBA" id="ARBA00004479"/>
    </source>
</evidence>
<evidence type="ECO:0000256" key="6">
    <source>
        <dbReference type="ARBA" id="ARBA00022989"/>
    </source>
</evidence>
<evidence type="ECO:0000256" key="10">
    <source>
        <dbReference type="PROSITE-ProRule" id="PRU10141"/>
    </source>
</evidence>
<feature type="domain" description="Protein kinase" evidence="11">
    <location>
        <begin position="57"/>
        <end position="247"/>
    </location>
</feature>
<dbReference type="SUPFAM" id="SSF48726">
    <property type="entry name" value="Immunoglobulin"/>
    <property type="match status" value="1"/>
</dbReference>
<evidence type="ECO:0000259" key="11">
    <source>
        <dbReference type="PROSITE" id="PS50011"/>
    </source>
</evidence>
<dbReference type="PANTHER" id="PTHR24416:SF599">
    <property type="entry name" value="MAST_STEM CELL GROWTH FACTOR RECEPTOR"/>
    <property type="match status" value="1"/>
</dbReference>
<protein>
    <recommendedName>
        <fullName evidence="11">Protein kinase domain-containing protein</fullName>
    </recommendedName>
</protein>
<reference evidence="12 13" key="1">
    <citation type="submission" date="2021-06" db="EMBL/GenBank/DDBJ databases">
        <authorList>
            <person name="Palmer J.M."/>
        </authorList>
    </citation>
    <scope>NUCLEOTIDE SEQUENCE [LARGE SCALE GENOMIC DNA]</scope>
    <source>
        <strain evidence="12 13">XC_2019</strain>
        <tissue evidence="12">Muscle</tissue>
    </source>
</reference>
<evidence type="ECO:0000256" key="4">
    <source>
        <dbReference type="ARBA" id="ARBA00022741"/>
    </source>
</evidence>
<dbReference type="Proteomes" id="UP001434883">
    <property type="component" value="Unassembled WGS sequence"/>
</dbReference>
<dbReference type="PROSITE" id="PS50011">
    <property type="entry name" value="PROTEIN_KINASE_DOM"/>
    <property type="match status" value="1"/>
</dbReference>
<keyword evidence="13" id="KW-1185">Reference proteome</keyword>
<feature type="non-terminal residue" evidence="12">
    <location>
        <position position="1"/>
    </location>
</feature>
<evidence type="ECO:0000313" key="13">
    <source>
        <dbReference type="Proteomes" id="UP001434883"/>
    </source>
</evidence>
<feature type="binding site" evidence="10">
    <location>
        <position position="91"/>
    </location>
    <ligand>
        <name>ATP</name>
        <dbReference type="ChEBI" id="CHEBI:30616"/>
    </ligand>
</feature>
<evidence type="ECO:0000256" key="7">
    <source>
        <dbReference type="ARBA" id="ARBA00023136"/>
    </source>
</evidence>
<comment type="subcellular location">
    <subcellularLocation>
        <location evidence="1">Membrane</location>
        <topology evidence="1">Single-pass type I membrane protein</topology>
    </subcellularLocation>
</comment>
<proteinExistence type="predicted"/>
<keyword evidence="2" id="KW-0597">Phosphoprotein</keyword>
<keyword evidence="5 10" id="KW-0067">ATP-binding</keyword>
<dbReference type="InterPro" id="IPR017441">
    <property type="entry name" value="Protein_kinase_ATP_BS"/>
</dbReference>
<dbReference type="PANTHER" id="PTHR24416">
    <property type="entry name" value="TYROSINE-PROTEIN KINASE RECEPTOR"/>
    <property type="match status" value="1"/>
</dbReference>
<dbReference type="InterPro" id="IPR050122">
    <property type="entry name" value="RTK"/>
</dbReference>
<gene>
    <name evidence="12" type="ORF">XENOCAPTIV_018013</name>
</gene>
<organism evidence="12 13">
    <name type="scientific">Xenoophorus captivus</name>
    <dbReference type="NCBI Taxonomy" id="1517983"/>
    <lineage>
        <taxon>Eukaryota</taxon>
        <taxon>Metazoa</taxon>
        <taxon>Chordata</taxon>
        <taxon>Craniata</taxon>
        <taxon>Vertebrata</taxon>
        <taxon>Euteleostomi</taxon>
        <taxon>Actinopterygii</taxon>
        <taxon>Neopterygii</taxon>
        <taxon>Teleostei</taxon>
        <taxon>Neoteleostei</taxon>
        <taxon>Acanthomorphata</taxon>
        <taxon>Ovalentaria</taxon>
        <taxon>Atherinomorphae</taxon>
        <taxon>Cyprinodontiformes</taxon>
        <taxon>Goodeidae</taxon>
        <taxon>Xenoophorus</taxon>
    </lineage>
</organism>
<keyword evidence="9" id="KW-0325">Glycoprotein</keyword>
<dbReference type="InterPro" id="IPR001245">
    <property type="entry name" value="Ser-Thr/Tyr_kinase_cat_dom"/>
</dbReference>
<dbReference type="SUPFAM" id="SSF56112">
    <property type="entry name" value="Protein kinase-like (PK-like)"/>
    <property type="match status" value="1"/>
</dbReference>
<keyword evidence="3" id="KW-0812">Transmembrane</keyword>
<evidence type="ECO:0000313" key="12">
    <source>
        <dbReference type="EMBL" id="MEQ2214721.1"/>
    </source>
</evidence>